<dbReference type="Pfam" id="PF24993">
    <property type="entry name" value="GNC1_N"/>
    <property type="match status" value="1"/>
</dbReference>
<evidence type="ECO:0000256" key="3">
    <source>
        <dbReference type="PROSITE-ProRule" id="PRU00103"/>
    </source>
</evidence>
<feature type="repeat" description="HEAT" evidence="3">
    <location>
        <begin position="1551"/>
        <end position="1589"/>
    </location>
</feature>
<dbReference type="PANTHER" id="PTHR23346">
    <property type="entry name" value="TRANSLATIONAL ACTIVATOR GCN1-RELATED"/>
    <property type="match status" value="1"/>
</dbReference>
<dbReference type="GO" id="GO:0006417">
    <property type="term" value="P:regulation of translation"/>
    <property type="evidence" value="ECO:0007669"/>
    <property type="project" value="TreeGrafter"/>
</dbReference>
<dbReference type="SMART" id="SM01349">
    <property type="entry name" value="TOG"/>
    <property type="match status" value="2"/>
</dbReference>
<comment type="similarity">
    <text evidence="1">Belongs to the GCN1 family.</text>
</comment>
<feature type="compositionally biased region" description="Pro residues" evidence="4">
    <location>
        <begin position="860"/>
        <end position="870"/>
    </location>
</feature>
<feature type="repeat" description="HEAT" evidence="3">
    <location>
        <begin position="1472"/>
        <end position="1508"/>
    </location>
</feature>
<keyword evidence="7" id="KW-1185">Reference proteome</keyword>
<dbReference type="Pfam" id="PF24984">
    <property type="entry name" value="HEAT_EF3_GNC1"/>
    <property type="match status" value="1"/>
</dbReference>
<dbReference type="InterPro" id="IPR021133">
    <property type="entry name" value="HEAT_type_2"/>
</dbReference>
<dbReference type="Gene3D" id="1.25.10.10">
    <property type="entry name" value="Leucine-rich Repeat Variant"/>
    <property type="match status" value="6"/>
</dbReference>
<dbReference type="GO" id="GO:0005829">
    <property type="term" value="C:cytosol"/>
    <property type="evidence" value="ECO:0007669"/>
    <property type="project" value="TreeGrafter"/>
</dbReference>
<gene>
    <name evidence="6" type="ORF">HYH02_007891</name>
</gene>
<evidence type="ECO:0000313" key="6">
    <source>
        <dbReference type="EMBL" id="KAG2447145.1"/>
    </source>
</evidence>
<dbReference type="Pfam" id="PF23271">
    <property type="entry name" value="HEAT_GCN1"/>
    <property type="match status" value="1"/>
</dbReference>
<dbReference type="InterPro" id="IPR057546">
    <property type="entry name" value="HEAT_GCN1"/>
</dbReference>
<dbReference type="EMBL" id="JAEHOD010000023">
    <property type="protein sequence ID" value="KAG2447145.1"/>
    <property type="molecule type" value="Genomic_DNA"/>
</dbReference>
<dbReference type="InterPro" id="IPR011989">
    <property type="entry name" value="ARM-like"/>
</dbReference>
<dbReference type="InterPro" id="IPR026003">
    <property type="entry name" value="Cohesin_HEAT"/>
</dbReference>
<dbReference type="InterPro" id="IPR016024">
    <property type="entry name" value="ARM-type_fold"/>
</dbReference>
<dbReference type="Pfam" id="PF12765">
    <property type="entry name" value="Cohesin_HEAT"/>
    <property type="match status" value="1"/>
</dbReference>
<evidence type="ECO:0000256" key="4">
    <source>
        <dbReference type="SAM" id="MobiDB-lite"/>
    </source>
</evidence>
<dbReference type="GO" id="GO:0019887">
    <property type="term" value="F:protein kinase regulator activity"/>
    <property type="evidence" value="ECO:0007669"/>
    <property type="project" value="TreeGrafter"/>
</dbReference>
<feature type="compositionally biased region" description="Basic and acidic residues" evidence="4">
    <location>
        <begin position="884"/>
        <end position="907"/>
    </location>
</feature>
<comment type="caution">
    <text evidence="6">The sequence shown here is derived from an EMBL/GenBank/DDBJ whole genome shotgun (WGS) entry which is preliminary data.</text>
</comment>
<name>A0A835WGR1_9CHLO</name>
<feature type="domain" description="TOG" evidence="5">
    <location>
        <begin position="1701"/>
        <end position="1956"/>
    </location>
</feature>
<feature type="domain" description="TOG" evidence="5">
    <location>
        <begin position="1371"/>
        <end position="1610"/>
    </location>
</feature>
<dbReference type="Pfam" id="PF25801">
    <property type="entry name" value="HEAT_GCN1_C_2"/>
    <property type="match status" value="1"/>
</dbReference>
<proteinExistence type="inferred from homology"/>
<dbReference type="OrthoDB" id="5148094at2759"/>
<evidence type="ECO:0000259" key="5">
    <source>
        <dbReference type="SMART" id="SM01349"/>
    </source>
</evidence>
<organism evidence="6 7">
    <name type="scientific">Chlamydomonas schloesseri</name>
    <dbReference type="NCBI Taxonomy" id="2026947"/>
    <lineage>
        <taxon>Eukaryota</taxon>
        <taxon>Viridiplantae</taxon>
        <taxon>Chlorophyta</taxon>
        <taxon>core chlorophytes</taxon>
        <taxon>Chlorophyceae</taxon>
        <taxon>CS clade</taxon>
        <taxon>Chlamydomonadales</taxon>
        <taxon>Chlamydomonadaceae</taxon>
        <taxon>Chlamydomonas</taxon>
    </lineage>
</organism>
<feature type="region of interest" description="Disordered" evidence="4">
    <location>
        <begin position="842"/>
        <end position="907"/>
    </location>
</feature>
<protein>
    <recommendedName>
        <fullName evidence="5">TOG domain-containing protein</fullName>
    </recommendedName>
</protein>
<dbReference type="InterPro" id="IPR056810">
    <property type="entry name" value="GNC1-like_N"/>
</dbReference>
<dbReference type="Proteomes" id="UP000613740">
    <property type="component" value="Unassembled WGS sequence"/>
</dbReference>
<evidence type="ECO:0000256" key="1">
    <source>
        <dbReference type="ARBA" id="ARBA00007366"/>
    </source>
</evidence>
<feature type="repeat" description="HEAT" evidence="3">
    <location>
        <begin position="1671"/>
        <end position="1709"/>
    </location>
</feature>
<dbReference type="PROSITE" id="PS50077">
    <property type="entry name" value="HEAT_REPEAT"/>
    <property type="match status" value="5"/>
</dbReference>
<accession>A0A835WGR1</accession>
<dbReference type="GO" id="GO:0034198">
    <property type="term" value="P:cellular response to amino acid starvation"/>
    <property type="evidence" value="ECO:0007669"/>
    <property type="project" value="TreeGrafter"/>
</dbReference>
<dbReference type="InterPro" id="IPR034085">
    <property type="entry name" value="TOG"/>
</dbReference>
<evidence type="ECO:0000313" key="7">
    <source>
        <dbReference type="Proteomes" id="UP000613740"/>
    </source>
</evidence>
<dbReference type="SUPFAM" id="SSF48371">
    <property type="entry name" value="ARM repeat"/>
    <property type="match status" value="4"/>
</dbReference>
<feature type="repeat" description="HEAT" evidence="3">
    <location>
        <begin position="1709"/>
        <end position="1748"/>
    </location>
</feature>
<evidence type="ECO:0000256" key="2">
    <source>
        <dbReference type="ARBA" id="ARBA00022737"/>
    </source>
</evidence>
<feature type="repeat" description="HEAT" evidence="3">
    <location>
        <begin position="2299"/>
        <end position="2338"/>
    </location>
</feature>
<sequence length="2721" mass="282237">MAGVLADAERRLAVPSYKQRAEIWSDKLAGEIVDKEWLDANAAALAGLVGSTLSIYVDLASQRLVRAFIAAACRRSEAFVKALAAVVVKAATYKPPAPGPSRAEAEVLLHWSRAVLLGLDAEAPAAKKAVAKLVEIQVALLDQLSAQLTEAQFTSYGRLVRGQVRRRPAALQPEFLAAIRAAANGSGGVRALLTDAAPAGAGGSDAPDSLYEQLLAVYMDKVLTGARERATPDVVAAYRPLLGRLTPADLSARLLPAISKALRRVPDVALGALVSLAAAAPPGLDLSGAAGELVPVLVSQMRLKEGVRPAGQEAVRALAGRCSDAGVLGELVGGIRKILDGSAEGKLKVAAERSCLAAALAALAEAPVPAAQLGPLAAEVCAFLATAIKDELSEDVKIALLAALAAWLPPSAAAGPAAAAVAAQLLACLKDAARENLRRAAARTLLAAVRAAPPLAASLLLVPSAAAGAAEPCLKWAADGLAKPALRLDGVLGALVVARAVLAAEAAAGGGAAAAAVPAGDKTWAAVFKPDSALLAPANAAKLPPADCPRAGELAEVLLSAPAGSSIAAAIEATPGSLDAVCRLLVCAGLHAAKPARLEAQAAIRRLVAAPGGAGRLEVPLCDALRHWMNNRAALPVAVDAAATGDDATPSAGSLAMRFGEVLKAIAPPAPQAAAAAAAAGADGGSAAAAALPLDGAAVAALLLAGHHPALEAPMRRAQHPWAQLSRRLGLGLDAAVHAHAAEVCGVLSGPSGLASPLLEDRLAACGALGAAMKCAPTAMYHFVHAVLRELLVRGEHDALTEADKEVYETPEGILSSERIPAGVYVPEVVINKNVKKPRGRMRMDNRAFADDDDDDDEPAPAPAKPPPGRPSQTATGGPKPGPGKKDAAQRQEEFRRNKLQQESDNRARMRALKARLELGLRALGCVVECAPRHASTHLEAYQELCLPLMSSWLVGEAAFDAVRALSTCMPGRLGGAAITLTCSLRLVAAAQRGAGGLTYRDVASRPATASVVHALAAVTAAAGQQLPPSSYCYVFPVLQAVLMSPVHTALHDECVAVLALHVAPGLDIPRRASLELLYYLLGVIPAYRDRLVPLLRSLCAGCLEEDLPAATSGLTHPAPHVRAAALAALPCVPLLGEGALPPGDVATCALLWLARNDTASEENCAAAAALWELCGAALEREALFRLVPLLASEARDVQTSAAAALAAGLEVHPACVTQVLTALTELYHPESSLISRIGVAAALRAVAPRLGDGDVNPALDFLIGTGLADGDEAVREHMVNAGMAVLDAHGAAHAPRLLPLFEGHLDRKGKCATPEEEERFDLVREGVVVLLGTIARHLPPADPKRAAALDLLLGVLGTPSESVQRSVSNCLPPLVAPLAANTEYTQSLVDRLLQQLTHGASFGERRGAAFGLSGLVKGLGIMAMKNYNIMESLKAAVEDKKDPVVREGGLLAFECLSDKLGKLFEPYVIHVLPMLLNCFGDPSPQVRQATEDAARMIMGQLTASGVKLVLPALLKGLEDKVWRTKQGSVQLLGAMAHCAPKQLGTCLPTIVPKLGEVLSDPHPKVQAAAQEALSEIGSVIRNPEVQRLVPSLLSAIADPNNATRACLDVLLDTVFINTIDAPSLALIVPVVHRGLRDRSGDTKKRAARTVGSMCTLVNDAKDMGPYVPLLLPELQKSLVDPLPEVRAVSARAIGSLMKGMGQDAFAHLVPWLLETLSSEASSVERSGAAQGLAEVVAVLGPDHLDALLPDVLASAGGRSRPAQREGALTLFQFLPLTMHDALQTHLPRVLPAILDGLSDEAEGVRDAALAAGRILVDNYASSALPLLLPAVEEGVFSENWRIRQSSVKLLGKLLFKVAGASGNVVLDGHEDEEGIAEESYGEAIIAALGMERRNEVLARLYVIRTDVQYTVRQEALHVWKTVVVNTPKTLGQILPNLMQLIIESLADDGEDRQHAAARCLGELVRKMGERVLARIIPILREGIASPSAATRQGVCLGLKEVLDNMGRHQLQEHLAEVLPTVQSALTDADAAVREAAGAAFGILFKGSGGAGGGSAVDGVVPSMLAGLEHDKRYNESLEGLRVILVVRPQIFHFVCPKLLHKPLLLNNVRAIGELAEAAGSHLNNHLNDLLPALLGAASGSRAVAAGDGHGEAEVAAAGRAAAAASVVAVALAVDEEGLHLLVPEMVKALDDPSTRNGAAQLITAFAASSKHDFQEHVPQLIQSLVLLLAEDAPAEDLTLYWKALEAVCASIPKEELPEYVHCLKVAIADAREKERRKRKSGPLLLAGLCVPPKALAPLLPIFLQGVLQGSSAEVREAAADGLGDLVSVTSEDALKPFVVTITGPLIRIIGDRFPAPIKAAILGTLGLLIAKAGVGLKPFVPQLQTTFLKCLNDTSEVGGEVVRTRAADNLGELTRMSARLEQLVQDLANSGRTAEPAVRSAHLRALRGALLAAGERLQPAAVAGVAETLKDTMKAAAGDDDEYRVYVGSCLGALCRVAPPDTLKAILAAGPLAVSQPAAAPARQLNGVVLATAAKYAGAKLEEAGLLKPFMDAIKTAAKDSDTGVKTAAARAAARLASAVVGAGSAAAGSVLTAAVAVLQALLGPDQGSEVVRVTLLAVRGLAIDFAAGGEATEGLLEPHLPALVPSMCAVLATGQVTSITRSTAEAALQKLLRVECGLEVAQRYLASGPAAVARQTLTDSFLRRLQKLTDEDLFASEDY</sequence>
<reference evidence="6" key="1">
    <citation type="journal article" date="2020" name="bioRxiv">
        <title>Comparative genomics of Chlamydomonas.</title>
        <authorList>
            <person name="Craig R.J."/>
            <person name="Hasan A.R."/>
            <person name="Ness R.W."/>
            <person name="Keightley P.D."/>
        </authorList>
    </citation>
    <scope>NUCLEOTIDE SEQUENCE</scope>
    <source>
        <strain evidence="6">CCAP 11/173</strain>
    </source>
</reference>
<dbReference type="Pfam" id="PF24987">
    <property type="entry name" value="HEAT_EF3_N"/>
    <property type="match status" value="2"/>
</dbReference>
<keyword evidence="2" id="KW-0677">Repeat</keyword>
<dbReference type="FunFam" id="1.25.10.10:FF:000096">
    <property type="entry name" value="eIF-2-alpha kinase activator gcn1"/>
    <property type="match status" value="1"/>
</dbReference>
<dbReference type="PANTHER" id="PTHR23346:SF7">
    <property type="entry name" value="STALLED RIBOSOME SENSOR GCN1"/>
    <property type="match status" value="1"/>
</dbReference>